<dbReference type="EMBL" id="FWXH01000002">
    <property type="protein sequence ID" value="SMC19967.1"/>
    <property type="molecule type" value="Genomic_DNA"/>
</dbReference>
<gene>
    <name evidence="1" type="ORF">SAMN02745134_00989</name>
</gene>
<dbReference type="Pfam" id="PF09388">
    <property type="entry name" value="SpoOE-like"/>
    <property type="match status" value="1"/>
</dbReference>
<evidence type="ECO:0000313" key="1">
    <source>
        <dbReference type="EMBL" id="SMC19967.1"/>
    </source>
</evidence>
<dbReference type="SUPFAM" id="SSF140500">
    <property type="entry name" value="BAS1536-like"/>
    <property type="match status" value="1"/>
</dbReference>
<dbReference type="OrthoDB" id="1923056at2"/>
<dbReference type="GO" id="GO:0043937">
    <property type="term" value="P:regulation of sporulation"/>
    <property type="evidence" value="ECO:0007669"/>
    <property type="project" value="InterPro"/>
</dbReference>
<sequence>MNPELKILNLEIDKARTILYKLTNNKSLTDSNVVFCSQKLDKLLNKYHELLS</sequence>
<name>A0A1W1X819_9CLOT</name>
<keyword evidence="2" id="KW-1185">Reference proteome</keyword>
<evidence type="ECO:0000313" key="2">
    <source>
        <dbReference type="Proteomes" id="UP000192468"/>
    </source>
</evidence>
<dbReference type="InterPro" id="IPR037208">
    <property type="entry name" value="Spo0E-like_sf"/>
</dbReference>
<protein>
    <submittedName>
        <fullName evidence="1">Spo0E like sporulation regulatory protein</fullName>
    </submittedName>
</protein>
<organism evidence="1 2">
    <name type="scientific">Clostridium acidisoli DSM 12555</name>
    <dbReference type="NCBI Taxonomy" id="1121291"/>
    <lineage>
        <taxon>Bacteria</taxon>
        <taxon>Bacillati</taxon>
        <taxon>Bacillota</taxon>
        <taxon>Clostridia</taxon>
        <taxon>Eubacteriales</taxon>
        <taxon>Clostridiaceae</taxon>
        <taxon>Clostridium</taxon>
    </lineage>
</organism>
<proteinExistence type="predicted"/>
<dbReference type="RefSeq" id="WP_084114266.1">
    <property type="nucleotide sequence ID" value="NZ_FWXH01000002.1"/>
</dbReference>
<dbReference type="InterPro" id="IPR036638">
    <property type="entry name" value="HLH_DNA-bd_sf"/>
</dbReference>
<dbReference type="Proteomes" id="UP000192468">
    <property type="component" value="Unassembled WGS sequence"/>
</dbReference>
<dbReference type="AlphaFoldDB" id="A0A1W1X819"/>
<dbReference type="Gene3D" id="4.10.280.10">
    <property type="entry name" value="Helix-loop-helix DNA-binding domain"/>
    <property type="match status" value="1"/>
</dbReference>
<accession>A0A1W1X819</accession>
<reference evidence="1 2" key="1">
    <citation type="submission" date="2017-04" db="EMBL/GenBank/DDBJ databases">
        <authorList>
            <person name="Afonso C.L."/>
            <person name="Miller P.J."/>
            <person name="Scott M.A."/>
            <person name="Spackman E."/>
            <person name="Goraichik I."/>
            <person name="Dimitrov K.M."/>
            <person name="Suarez D.L."/>
            <person name="Swayne D.E."/>
        </authorList>
    </citation>
    <scope>NUCLEOTIDE SEQUENCE [LARGE SCALE GENOMIC DNA]</scope>
    <source>
        <strain evidence="1 2">DSM 12555</strain>
    </source>
</reference>
<dbReference type="GO" id="GO:0046983">
    <property type="term" value="F:protein dimerization activity"/>
    <property type="evidence" value="ECO:0007669"/>
    <property type="project" value="InterPro"/>
</dbReference>
<dbReference type="InterPro" id="IPR018540">
    <property type="entry name" value="Spo0E-like"/>
</dbReference>